<proteinExistence type="predicted"/>
<evidence type="ECO:0000256" key="1">
    <source>
        <dbReference type="ARBA" id="ARBA00022729"/>
    </source>
</evidence>
<evidence type="ECO:0000259" key="4">
    <source>
        <dbReference type="Pfam" id="PF00496"/>
    </source>
</evidence>
<feature type="chain" id="PRO_5046630263" evidence="3">
    <location>
        <begin position="25"/>
        <end position="527"/>
    </location>
</feature>
<dbReference type="EMBL" id="JAROBY010000035">
    <property type="protein sequence ID" value="MEB4796378.1"/>
    <property type="molecule type" value="Genomic_DNA"/>
</dbReference>
<dbReference type="Pfam" id="PF00496">
    <property type="entry name" value="SBP_bac_5"/>
    <property type="match status" value="1"/>
</dbReference>
<organism evidence="5 6">
    <name type="scientific">Paenibacillus chondroitinus</name>
    <dbReference type="NCBI Taxonomy" id="59842"/>
    <lineage>
        <taxon>Bacteria</taxon>
        <taxon>Bacillati</taxon>
        <taxon>Bacillota</taxon>
        <taxon>Bacilli</taxon>
        <taxon>Bacillales</taxon>
        <taxon>Paenibacillaceae</taxon>
        <taxon>Paenibacillus</taxon>
    </lineage>
</organism>
<dbReference type="PROSITE" id="PS51257">
    <property type="entry name" value="PROKAR_LIPOPROTEIN"/>
    <property type="match status" value="1"/>
</dbReference>
<dbReference type="InterPro" id="IPR000914">
    <property type="entry name" value="SBP_5_dom"/>
</dbReference>
<reference evidence="5 6" key="1">
    <citation type="submission" date="2023-03" db="EMBL/GenBank/DDBJ databases">
        <title>Bacillus Genome Sequencing.</title>
        <authorList>
            <person name="Dunlap C."/>
        </authorList>
    </citation>
    <scope>NUCLEOTIDE SEQUENCE [LARGE SCALE GENOMIC DNA]</scope>
    <source>
        <strain evidence="5 6">NRS-1351</strain>
    </source>
</reference>
<dbReference type="SUPFAM" id="SSF53850">
    <property type="entry name" value="Periplasmic binding protein-like II"/>
    <property type="match status" value="1"/>
</dbReference>
<dbReference type="Gene3D" id="3.90.76.10">
    <property type="entry name" value="Dipeptide-binding Protein, Domain 1"/>
    <property type="match status" value="1"/>
</dbReference>
<evidence type="ECO:0000256" key="3">
    <source>
        <dbReference type="SAM" id="SignalP"/>
    </source>
</evidence>
<name>A0ABU6DF84_9BACL</name>
<dbReference type="Gene3D" id="3.10.105.10">
    <property type="entry name" value="Dipeptide-binding Protein, Domain 3"/>
    <property type="match status" value="1"/>
</dbReference>
<dbReference type="RefSeq" id="WP_127450661.1">
    <property type="nucleotide sequence ID" value="NZ_JAROBY010000035.1"/>
</dbReference>
<dbReference type="PIRSF" id="PIRSF002741">
    <property type="entry name" value="MppA"/>
    <property type="match status" value="1"/>
</dbReference>
<keyword evidence="6" id="KW-1185">Reference proteome</keyword>
<dbReference type="PANTHER" id="PTHR30290">
    <property type="entry name" value="PERIPLASMIC BINDING COMPONENT OF ABC TRANSPORTER"/>
    <property type="match status" value="1"/>
</dbReference>
<evidence type="ECO:0000313" key="6">
    <source>
        <dbReference type="Proteomes" id="UP001355653"/>
    </source>
</evidence>
<dbReference type="PANTHER" id="PTHR30290:SF38">
    <property type="entry name" value="D,D-DIPEPTIDE-BINDING PERIPLASMIC PROTEIN DDPA-RELATED"/>
    <property type="match status" value="1"/>
</dbReference>
<dbReference type="InterPro" id="IPR039424">
    <property type="entry name" value="SBP_5"/>
</dbReference>
<dbReference type="InterPro" id="IPR030678">
    <property type="entry name" value="Peptide/Ni-bd"/>
</dbReference>
<dbReference type="Proteomes" id="UP001355653">
    <property type="component" value="Unassembled WGS sequence"/>
</dbReference>
<keyword evidence="1 3" id="KW-0732">Signal</keyword>
<dbReference type="Gene3D" id="3.40.190.10">
    <property type="entry name" value="Periplasmic binding protein-like II"/>
    <property type="match status" value="1"/>
</dbReference>
<gene>
    <name evidence="5" type="ORF">P5G65_20950</name>
</gene>
<evidence type="ECO:0000313" key="5">
    <source>
        <dbReference type="EMBL" id="MEB4796378.1"/>
    </source>
</evidence>
<feature type="domain" description="Solute-binding protein family 5" evidence="4">
    <location>
        <begin position="96"/>
        <end position="448"/>
    </location>
</feature>
<accession>A0ABU6DF84</accession>
<evidence type="ECO:0000256" key="2">
    <source>
        <dbReference type="SAM" id="MobiDB-lite"/>
    </source>
</evidence>
<comment type="caution">
    <text evidence="5">The sequence shown here is derived from an EMBL/GenBank/DDBJ whole genome shotgun (WGS) entry which is preliminary data.</text>
</comment>
<protein>
    <submittedName>
        <fullName evidence="5">ABC transporter substrate-binding protein</fullName>
    </submittedName>
</protein>
<sequence length="527" mass="58040">MFTLRDIRLLLATSLVGTMFTLTACGDSSTTTTSSASPTLSTTTASNSAPSGNKILKIGLKADPPNLDPYGSSALVDRMVQNSIFDKLFDLDKDGKIIPMLAESYEVDSAGKNYTIKLKSGVKFQDGTDFNAEVVKFNFERNKEDKSKRKNELKFVDKITVVDPSIVKIELSQPFSPFISVLTDRAGMMVSPEAVKKYGDDFLNHPVGTGPFIFVEHVNGDHVTLKRNDNYWNGKPKLDGVEFKVFTNGPAAIQNLKSGQLDLLDDLTVATKLIPSIKEDANLTVISNPGMGYQGIHLNTTKEPFTNKYLRAAVDRAIDRDTVIKVLMDGYASPANSPFAPGNLAYGDSDKVEKPDPAIIKDLLAKGGKPDGFSFKFQIGTSPSQEQFGAVVQNMLKPYNITVELEKIEFGQLLENGDKGNFQALQIGWSGRPDPDQSFYDFVVTKGPQNYSHSSIPEIDKLATEGRQELDDAKRKAIYDKAMTILHDEANYVYLYHVNNVFGLSKKISGFNYVPDGVFRTATIDKK</sequence>
<feature type="signal peptide" evidence="3">
    <location>
        <begin position="1"/>
        <end position="24"/>
    </location>
</feature>
<feature type="region of interest" description="Disordered" evidence="2">
    <location>
        <begin position="27"/>
        <end position="49"/>
    </location>
</feature>